<evidence type="ECO:0000313" key="4">
    <source>
        <dbReference type="Proteomes" id="UP000319094"/>
    </source>
</evidence>
<name>A0A542Y916_9MICO</name>
<protein>
    <submittedName>
        <fullName evidence="3">Putative transposase</fullName>
    </submittedName>
</protein>
<dbReference type="PANTHER" id="PTHR33744">
    <property type="entry name" value="CARBOHYDRATE DIACID REGULATOR"/>
    <property type="match status" value="1"/>
</dbReference>
<dbReference type="InterPro" id="IPR051448">
    <property type="entry name" value="CdaR-like_regulators"/>
</dbReference>
<gene>
    <name evidence="3" type="ORF">FB468_2643</name>
</gene>
<dbReference type="EMBL" id="VFON01000001">
    <property type="protein sequence ID" value="TQL44582.1"/>
    <property type="molecule type" value="Genomic_DNA"/>
</dbReference>
<dbReference type="Proteomes" id="UP000319094">
    <property type="component" value="Unassembled WGS sequence"/>
</dbReference>
<organism evidence="3 4">
    <name type="scientific">Leucobacter komagatae</name>
    <dbReference type="NCBI Taxonomy" id="55969"/>
    <lineage>
        <taxon>Bacteria</taxon>
        <taxon>Bacillati</taxon>
        <taxon>Actinomycetota</taxon>
        <taxon>Actinomycetes</taxon>
        <taxon>Micrococcales</taxon>
        <taxon>Microbacteriaceae</taxon>
        <taxon>Leucobacter</taxon>
    </lineage>
</organism>
<dbReference type="Gene3D" id="1.10.10.2840">
    <property type="entry name" value="PucR C-terminal helix-turn-helix domain"/>
    <property type="match status" value="1"/>
</dbReference>
<proteinExistence type="predicted"/>
<dbReference type="Pfam" id="PF13556">
    <property type="entry name" value="HTH_30"/>
    <property type="match status" value="1"/>
</dbReference>
<sequence>MTTPDSPEAPSAPPAGVAAAYATRFDAILDELSRDDSIADAVIERGRAQFPAYASVPAADLIEAVGRNRALAIQTLRSGVIPPPDQIWEAALSTHERLAQGLSITDIMGGFRESLRVIQNRVIALTNESGLDPLVALRASTLLWDLGDTFSARISLAYREIQIADEVARKQAQEQWIRRLLAGDLTEAEHGAAGARLTGAGPFRAIVTEPLPVPLPTPLPDTLVMEQGRAIGYLAADEMLPATVGYSEGSLGEWHSLPESYRLAQQLQAAAELVGESGRITLAGMSWRIGVPASPALNEFLRRSYIDPVLAEGEFGALILDSIRAFIGHGLRVDAAAKSLPVHPNTLRYRMQKFEELTDSSLGEFDTLVEIAWALAAAGGPGAQRLD</sequence>
<dbReference type="InterPro" id="IPR025736">
    <property type="entry name" value="PucR_C-HTH_dom"/>
</dbReference>
<evidence type="ECO:0000259" key="2">
    <source>
        <dbReference type="Pfam" id="PF14361"/>
    </source>
</evidence>
<keyword evidence="4" id="KW-1185">Reference proteome</keyword>
<comment type="caution">
    <text evidence="3">The sequence shown here is derived from an EMBL/GenBank/DDBJ whole genome shotgun (WGS) entry which is preliminary data.</text>
</comment>
<accession>A0A542Y916</accession>
<feature type="domain" description="RsbT co-antagonist protein RsbRD N-terminal" evidence="2">
    <location>
        <begin position="36"/>
        <end position="163"/>
    </location>
</feature>
<evidence type="ECO:0000313" key="3">
    <source>
        <dbReference type="EMBL" id="TQL44582.1"/>
    </source>
</evidence>
<reference evidence="3 4" key="1">
    <citation type="submission" date="2019-06" db="EMBL/GenBank/DDBJ databases">
        <title>Sequencing the genomes of 1000 actinobacteria strains.</title>
        <authorList>
            <person name="Klenk H.-P."/>
        </authorList>
    </citation>
    <scope>NUCLEOTIDE SEQUENCE [LARGE SCALE GENOMIC DNA]</scope>
    <source>
        <strain evidence="3 4">DSM 8803</strain>
    </source>
</reference>
<dbReference type="InterPro" id="IPR025751">
    <property type="entry name" value="RsbRD_N_dom"/>
</dbReference>
<dbReference type="InterPro" id="IPR042070">
    <property type="entry name" value="PucR_C-HTH_sf"/>
</dbReference>
<dbReference type="AlphaFoldDB" id="A0A542Y916"/>
<dbReference type="Pfam" id="PF14361">
    <property type="entry name" value="RsbRD_N"/>
    <property type="match status" value="1"/>
</dbReference>
<evidence type="ECO:0000259" key="1">
    <source>
        <dbReference type="Pfam" id="PF13556"/>
    </source>
</evidence>
<dbReference type="RefSeq" id="WP_170219731.1">
    <property type="nucleotide sequence ID" value="NZ_BAAAUY010000003.1"/>
</dbReference>
<feature type="domain" description="PucR C-terminal helix-turn-helix" evidence="1">
    <location>
        <begin position="320"/>
        <end position="377"/>
    </location>
</feature>